<dbReference type="AlphaFoldDB" id="A0A835Z3G5"/>
<evidence type="ECO:0000256" key="2">
    <source>
        <dbReference type="ARBA" id="ARBA00022946"/>
    </source>
</evidence>
<dbReference type="InterPro" id="IPR003690">
    <property type="entry name" value="MTERF"/>
</dbReference>
<dbReference type="Gene3D" id="1.25.70.10">
    <property type="entry name" value="Transcription termination factor 3, mitochondrial"/>
    <property type="match status" value="1"/>
</dbReference>
<dbReference type="EMBL" id="JAFCMP010000101">
    <property type="protein sequence ID" value="KAG5186887.1"/>
    <property type="molecule type" value="Genomic_DNA"/>
</dbReference>
<sequence>MAAAAAAAEVAKAALKLRAAVAAAAAPRAAGAADTLAAAAAAAAQATGAAERTGVAAAAAAPAAAPPVSVASPWTPPPFRRLVVAMPTLLACSVESNLAPKIALLLHVVGGDAACVAAAVAASPALLGYSTHGRVAPRLATLQQAGQAEEIAAQLEYLIRSGIDISSADADINPDLKLTNFLKSYDPDALDEGVLSDDEDEVLSDGHLGKKPGRDDAQLMPRSGFLGYDPRDSTERLFVVQEVAFNAAKTASANSITASNKQGTPVAQGNKARLEALGFAAWKALVDHAPLAIHNVVADSELQYIAGASDI</sequence>
<reference evidence="3" key="1">
    <citation type="submission" date="2021-02" db="EMBL/GenBank/DDBJ databases">
        <title>First Annotated Genome of the Yellow-green Alga Tribonema minus.</title>
        <authorList>
            <person name="Mahan K.M."/>
        </authorList>
    </citation>
    <scope>NUCLEOTIDE SEQUENCE</scope>
    <source>
        <strain evidence="3">UTEX B ZZ1240</strain>
    </source>
</reference>
<evidence type="ECO:0000256" key="1">
    <source>
        <dbReference type="ARBA" id="ARBA00007692"/>
    </source>
</evidence>
<accession>A0A835Z3G5</accession>
<keyword evidence="2" id="KW-0809">Transit peptide</keyword>
<dbReference type="SMART" id="SM00733">
    <property type="entry name" value="Mterf"/>
    <property type="match status" value="2"/>
</dbReference>
<protein>
    <submittedName>
        <fullName evidence="3">Uncharacterized protein</fullName>
    </submittedName>
</protein>
<comment type="caution">
    <text evidence="3">The sequence shown here is derived from an EMBL/GenBank/DDBJ whole genome shotgun (WGS) entry which is preliminary data.</text>
</comment>
<keyword evidence="4" id="KW-1185">Reference proteome</keyword>
<gene>
    <name evidence="3" type="ORF">JKP88DRAFT_348073</name>
</gene>
<name>A0A835Z3G5_9STRA</name>
<proteinExistence type="inferred from homology"/>
<comment type="similarity">
    <text evidence="1">Belongs to the mTERF family.</text>
</comment>
<evidence type="ECO:0000313" key="3">
    <source>
        <dbReference type="EMBL" id="KAG5186887.1"/>
    </source>
</evidence>
<dbReference type="GO" id="GO:0003676">
    <property type="term" value="F:nucleic acid binding"/>
    <property type="evidence" value="ECO:0007669"/>
    <property type="project" value="InterPro"/>
</dbReference>
<dbReference type="InterPro" id="IPR038538">
    <property type="entry name" value="MTERF_sf"/>
</dbReference>
<dbReference type="Proteomes" id="UP000664859">
    <property type="component" value="Unassembled WGS sequence"/>
</dbReference>
<organism evidence="3 4">
    <name type="scientific">Tribonema minus</name>
    <dbReference type="NCBI Taxonomy" id="303371"/>
    <lineage>
        <taxon>Eukaryota</taxon>
        <taxon>Sar</taxon>
        <taxon>Stramenopiles</taxon>
        <taxon>Ochrophyta</taxon>
        <taxon>PX clade</taxon>
        <taxon>Xanthophyceae</taxon>
        <taxon>Tribonematales</taxon>
        <taxon>Tribonemataceae</taxon>
        <taxon>Tribonema</taxon>
    </lineage>
</organism>
<evidence type="ECO:0000313" key="4">
    <source>
        <dbReference type="Proteomes" id="UP000664859"/>
    </source>
</evidence>